<keyword evidence="3" id="KW-0479">Metal-binding</keyword>
<dbReference type="InterPro" id="IPR017896">
    <property type="entry name" value="4Fe4S_Fe-S-bd"/>
</dbReference>
<dbReference type="GO" id="GO:0046872">
    <property type="term" value="F:metal ion binding"/>
    <property type="evidence" value="ECO:0007669"/>
    <property type="project" value="UniProtKB-KW"/>
</dbReference>
<keyword evidence="1" id="KW-0813">Transport</keyword>
<feature type="transmembrane region" description="Helical" evidence="7">
    <location>
        <begin position="127"/>
        <end position="148"/>
    </location>
</feature>
<comment type="caution">
    <text evidence="9">The sequence shown here is derived from an EMBL/GenBank/DDBJ whole genome shotgun (WGS) entry which is preliminary data.</text>
</comment>
<keyword evidence="7" id="KW-0812">Transmembrane</keyword>
<evidence type="ECO:0000256" key="7">
    <source>
        <dbReference type="SAM" id="Phobius"/>
    </source>
</evidence>
<feature type="domain" description="4Fe-4S ferredoxin-type" evidence="8">
    <location>
        <begin position="252"/>
        <end position="281"/>
    </location>
</feature>
<evidence type="ECO:0000256" key="6">
    <source>
        <dbReference type="ARBA" id="ARBA00023014"/>
    </source>
</evidence>
<feature type="transmembrane region" description="Helical" evidence="7">
    <location>
        <begin position="186"/>
        <end position="204"/>
    </location>
</feature>
<evidence type="ECO:0000256" key="3">
    <source>
        <dbReference type="ARBA" id="ARBA00022723"/>
    </source>
</evidence>
<sequence length="300" mass="31822">MRRGRRRRTAVQAAFALLTNARLGGFVSGTIYRGAGKQLCLPGLNCYSCPGALGSCPIGAIQATLGARSYKFAFYAFGFLMVVGALLGRVVCGFLCPFGLVQDLLHRIPVPARLRRVKLPGDRLLRLVKYALLALFVVLLPLCVVDLVGQGQPWFCKYVCPSGTLLGGVPLLAANEGLRAAAGWLFRWKFALLAAVCALSVFCLRPFCKYVCPLGAIYGLFNRVALYRFRLDAARCTGCGACARACGMGVDPHRTPNSAECIRCGECIRACPHGALRTTLAPGGAAPGTPGRGGSAVPPP</sequence>
<evidence type="ECO:0000256" key="5">
    <source>
        <dbReference type="ARBA" id="ARBA00023004"/>
    </source>
</evidence>
<dbReference type="Pfam" id="PF12801">
    <property type="entry name" value="Fer4_5"/>
    <property type="match status" value="3"/>
</dbReference>
<keyword evidence="7" id="KW-0472">Membrane</keyword>
<dbReference type="PANTHER" id="PTHR30176:SF3">
    <property type="entry name" value="FERREDOXIN-TYPE PROTEIN NAPH"/>
    <property type="match status" value="1"/>
</dbReference>
<evidence type="ECO:0000256" key="1">
    <source>
        <dbReference type="ARBA" id="ARBA00022448"/>
    </source>
</evidence>
<keyword evidence="6" id="KW-0411">Iron-sulfur</keyword>
<evidence type="ECO:0000256" key="2">
    <source>
        <dbReference type="ARBA" id="ARBA00022485"/>
    </source>
</evidence>
<dbReference type="GO" id="GO:0051539">
    <property type="term" value="F:4 iron, 4 sulfur cluster binding"/>
    <property type="evidence" value="ECO:0007669"/>
    <property type="project" value="UniProtKB-KW"/>
</dbReference>
<organism evidence="9 10">
    <name type="scientific">Candidatus Onthenecus intestinigallinarum</name>
    <dbReference type="NCBI Taxonomy" id="2840875"/>
    <lineage>
        <taxon>Bacteria</taxon>
        <taxon>Bacillati</taxon>
        <taxon>Bacillota</taxon>
        <taxon>Clostridia</taxon>
        <taxon>Eubacteriales</taxon>
        <taxon>Candidatus Onthenecus</taxon>
    </lineage>
</organism>
<reference evidence="9" key="2">
    <citation type="journal article" date="2021" name="PeerJ">
        <title>Extensive microbial diversity within the chicken gut microbiome revealed by metagenomics and culture.</title>
        <authorList>
            <person name="Gilroy R."/>
            <person name="Ravi A."/>
            <person name="Getino M."/>
            <person name="Pursley I."/>
            <person name="Horton D.L."/>
            <person name="Alikhan N.F."/>
            <person name="Baker D."/>
            <person name="Gharbi K."/>
            <person name="Hall N."/>
            <person name="Watson M."/>
            <person name="Adriaenssens E.M."/>
            <person name="Foster-Nyarko E."/>
            <person name="Jarju S."/>
            <person name="Secka A."/>
            <person name="Antonio M."/>
            <person name="Oren A."/>
            <person name="Chaudhuri R.R."/>
            <person name="La Ragione R."/>
            <person name="Hildebrand F."/>
            <person name="Pallen M.J."/>
        </authorList>
    </citation>
    <scope>NUCLEOTIDE SEQUENCE</scope>
    <source>
        <strain evidence="9">ChiSxjej2B14-6234</strain>
    </source>
</reference>
<feature type="domain" description="4Fe-4S ferredoxin-type" evidence="8">
    <location>
        <begin position="227"/>
        <end position="250"/>
    </location>
</feature>
<keyword evidence="2" id="KW-0004">4Fe-4S</keyword>
<dbReference type="InterPro" id="IPR017900">
    <property type="entry name" value="4Fe4S_Fe_S_CS"/>
</dbReference>
<evidence type="ECO:0000313" key="9">
    <source>
        <dbReference type="EMBL" id="HIQ71564.1"/>
    </source>
</evidence>
<dbReference type="PROSITE" id="PS51379">
    <property type="entry name" value="4FE4S_FER_2"/>
    <property type="match status" value="2"/>
</dbReference>
<dbReference type="PROSITE" id="PS00198">
    <property type="entry name" value="4FE4S_FER_1"/>
    <property type="match status" value="1"/>
</dbReference>
<dbReference type="GO" id="GO:0005886">
    <property type="term" value="C:plasma membrane"/>
    <property type="evidence" value="ECO:0007669"/>
    <property type="project" value="TreeGrafter"/>
</dbReference>
<dbReference type="AlphaFoldDB" id="A0A9D0Z9D9"/>
<keyword evidence="5" id="KW-0408">Iron</keyword>
<dbReference type="PANTHER" id="PTHR30176">
    <property type="entry name" value="FERREDOXIN-TYPE PROTEIN NAPH"/>
    <property type="match status" value="1"/>
</dbReference>
<reference evidence="9" key="1">
    <citation type="submission" date="2020-10" db="EMBL/GenBank/DDBJ databases">
        <authorList>
            <person name="Gilroy R."/>
        </authorList>
    </citation>
    <scope>NUCLEOTIDE SEQUENCE</scope>
    <source>
        <strain evidence="9">ChiSxjej2B14-6234</strain>
    </source>
</reference>
<dbReference type="Proteomes" id="UP000886887">
    <property type="component" value="Unassembled WGS sequence"/>
</dbReference>
<dbReference type="EMBL" id="DVFJ01000014">
    <property type="protein sequence ID" value="HIQ71564.1"/>
    <property type="molecule type" value="Genomic_DNA"/>
</dbReference>
<dbReference type="InterPro" id="IPR051684">
    <property type="entry name" value="Electron_Trans/Redox"/>
</dbReference>
<name>A0A9D0Z9D9_9FIRM</name>
<dbReference type="Pfam" id="PF00037">
    <property type="entry name" value="Fer4"/>
    <property type="match status" value="2"/>
</dbReference>
<keyword evidence="7" id="KW-1133">Transmembrane helix</keyword>
<evidence type="ECO:0000256" key="4">
    <source>
        <dbReference type="ARBA" id="ARBA00022982"/>
    </source>
</evidence>
<proteinExistence type="predicted"/>
<gene>
    <name evidence="9" type="ORF">IAB73_05070</name>
</gene>
<evidence type="ECO:0000313" key="10">
    <source>
        <dbReference type="Proteomes" id="UP000886887"/>
    </source>
</evidence>
<accession>A0A9D0Z9D9</accession>
<dbReference type="SUPFAM" id="SSF54862">
    <property type="entry name" value="4Fe-4S ferredoxins"/>
    <property type="match status" value="1"/>
</dbReference>
<evidence type="ECO:0000259" key="8">
    <source>
        <dbReference type="PROSITE" id="PS51379"/>
    </source>
</evidence>
<keyword evidence="4" id="KW-0249">Electron transport</keyword>
<protein>
    <submittedName>
        <fullName evidence="9">4Fe-4S binding protein</fullName>
    </submittedName>
</protein>
<feature type="transmembrane region" description="Helical" evidence="7">
    <location>
        <begin position="72"/>
        <end position="100"/>
    </location>
</feature>
<dbReference type="Gene3D" id="3.30.70.20">
    <property type="match status" value="1"/>
</dbReference>